<dbReference type="Proteomes" id="UP001064489">
    <property type="component" value="Chromosome 3"/>
</dbReference>
<organism evidence="1 2">
    <name type="scientific">Acer negundo</name>
    <name type="common">Box elder</name>
    <dbReference type="NCBI Taxonomy" id="4023"/>
    <lineage>
        <taxon>Eukaryota</taxon>
        <taxon>Viridiplantae</taxon>
        <taxon>Streptophyta</taxon>
        <taxon>Embryophyta</taxon>
        <taxon>Tracheophyta</taxon>
        <taxon>Spermatophyta</taxon>
        <taxon>Magnoliopsida</taxon>
        <taxon>eudicotyledons</taxon>
        <taxon>Gunneridae</taxon>
        <taxon>Pentapetalae</taxon>
        <taxon>rosids</taxon>
        <taxon>malvids</taxon>
        <taxon>Sapindales</taxon>
        <taxon>Sapindaceae</taxon>
        <taxon>Hippocastanoideae</taxon>
        <taxon>Acereae</taxon>
        <taxon>Acer</taxon>
    </lineage>
</organism>
<proteinExistence type="predicted"/>
<name>A0AAD5NXN4_ACENE</name>
<protein>
    <submittedName>
        <fullName evidence="1">Uncharacterized protein</fullName>
    </submittedName>
</protein>
<evidence type="ECO:0000313" key="1">
    <source>
        <dbReference type="EMBL" id="KAI9186424.1"/>
    </source>
</evidence>
<gene>
    <name evidence="1" type="ORF">LWI28_017110</name>
</gene>
<keyword evidence="2" id="KW-1185">Reference proteome</keyword>
<evidence type="ECO:0000313" key="2">
    <source>
        <dbReference type="Proteomes" id="UP001064489"/>
    </source>
</evidence>
<accession>A0AAD5NXN4</accession>
<dbReference type="AlphaFoldDB" id="A0AAD5NXN4"/>
<comment type="caution">
    <text evidence="1">The sequence shown here is derived from an EMBL/GenBank/DDBJ whole genome shotgun (WGS) entry which is preliminary data.</text>
</comment>
<dbReference type="EMBL" id="JAJSOW010000100">
    <property type="protein sequence ID" value="KAI9186424.1"/>
    <property type="molecule type" value="Genomic_DNA"/>
</dbReference>
<reference evidence="1" key="1">
    <citation type="journal article" date="2022" name="Plant J.">
        <title>Strategies of tolerance reflected in two North American maple genomes.</title>
        <authorList>
            <person name="McEvoy S.L."/>
            <person name="Sezen U.U."/>
            <person name="Trouern-Trend A."/>
            <person name="McMahon S.M."/>
            <person name="Schaberg P.G."/>
            <person name="Yang J."/>
            <person name="Wegrzyn J.L."/>
            <person name="Swenson N.G."/>
        </authorList>
    </citation>
    <scope>NUCLEOTIDE SEQUENCE</scope>
    <source>
        <strain evidence="1">91603</strain>
    </source>
</reference>
<sequence length="72" mass="8002">MHSDASNLSLFVGRFLLVSLNDTLKNTSLNDTLKNTKVEEAPNKYFAWNVVYDSSMGDCLGFILVVLMLLSS</sequence>
<reference evidence="1" key="2">
    <citation type="submission" date="2023-02" db="EMBL/GenBank/DDBJ databases">
        <authorList>
            <person name="Swenson N.G."/>
            <person name="Wegrzyn J.L."/>
            <person name="Mcevoy S.L."/>
        </authorList>
    </citation>
    <scope>NUCLEOTIDE SEQUENCE</scope>
    <source>
        <strain evidence="1">91603</strain>
        <tissue evidence="1">Leaf</tissue>
    </source>
</reference>